<organism evidence="3 4">
    <name type="scientific">Desulfonatronum thiosulfatophilum</name>
    <dbReference type="NCBI Taxonomy" id="617002"/>
    <lineage>
        <taxon>Bacteria</taxon>
        <taxon>Pseudomonadati</taxon>
        <taxon>Thermodesulfobacteriota</taxon>
        <taxon>Desulfovibrionia</taxon>
        <taxon>Desulfovibrionales</taxon>
        <taxon>Desulfonatronaceae</taxon>
        <taxon>Desulfonatronum</taxon>
    </lineage>
</organism>
<dbReference type="GO" id="GO:0005829">
    <property type="term" value="C:cytosol"/>
    <property type="evidence" value="ECO:0007669"/>
    <property type="project" value="TreeGrafter"/>
</dbReference>
<dbReference type="InterPro" id="IPR002545">
    <property type="entry name" value="CheW-lke_dom"/>
</dbReference>
<dbReference type="InterPro" id="IPR036061">
    <property type="entry name" value="CheW-like_dom_sf"/>
</dbReference>
<dbReference type="PROSITE" id="PS50851">
    <property type="entry name" value="CHEW"/>
    <property type="match status" value="1"/>
</dbReference>
<keyword evidence="4" id="KW-1185">Reference proteome</keyword>
<gene>
    <name evidence="3" type="ORF">SAMN05660653_02111</name>
</gene>
<dbReference type="AlphaFoldDB" id="A0A1G6DF95"/>
<evidence type="ECO:0000256" key="1">
    <source>
        <dbReference type="SAM" id="MobiDB-lite"/>
    </source>
</evidence>
<reference evidence="3 4" key="1">
    <citation type="submission" date="2016-10" db="EMBL/GenBank/DDBJ databases">
        <authorList>
            <person name="de Groot N.N."/>
        </authorList>
    </citation>
    <scope>NUCLEOTIDE SEQUENCE [LARGE SCALE GENOMIC DNA]</scope>
    <source>
        <strain evidence="3 4">ASO4-2</strain>
    </source>
</reference>
<feature type="domain" description="CheW-like" evidence="2">
    <location>
        <begin position="99"/>
        <end position="237"/>
    </location>
</feature>
<name>A0A1G6DF95_9BACT</name>
<dbReference type="GO" id="GO:0007165">
    <property type="term" value="P:signal transduction"/>
    <property type="evidence" value="ECO:0007669"/>
    <property type="project" value="InterPro"/>
</dbReference>
<dbReference type="STRING" id="617002.SAMN05660653_02111"/>
<dbReference type="GO" id="GO:0006935">
    <property type="term" value="P:chemotaxis"/>
    <property type="evidence" value="ECO:0007669"/>
    <property type="project" value="InterPro"/>
</dbReference>
<dbReference type="SMART" id="SM00260">
    <property type="entry name" value="CheW"/>
    <property type="match status" value="1"/>
</dbReference>
<dbReference type="OrthoDB" id="9790406at2"/>
<evidence type="ECO:0000259" key="2">
    <source>
        <dbReference type="PROSITE" id="PS50851"/>
    </source>
</evidence>
<dbReference type="Gene3D" id="2.40.50.180">
    <property type="entry name" value="CheA-289, Domain 4"/>
    <property type="match status" value="1"/>
</dbReference>
<evidence type="ECO:0000313" key="3">
    <source>
        <dbReference type="EMBL" id="SDB43525.1"/>
    </source>
</evidence>
<dbReference type="Pfam" id="PF01584">
    <property type="entry name" value="CheW"/>
    <property type="match status" value="1"/>
</dbReference>
<dbReference type="InterPro" id="IPR039315">
    <property type="entry name" value="CheW"/>
</dbReference>
<dbReference type="PANTHER" id="PTHR22617">
    <property type="entry name" value="CHEMOTAXIS SENSOR HISTIDINE KINASE-RELATED"/>
    <property type="match status" value="1"/>
</dbReference>
<proteinExistence type="predicted"/>
<dbReference type="RefSeq" id="WP_092121179.1">
    <property type="nucleotide sequence ID" value="NZ_FMXO01000011.1"/>
</dbReference>
<sequence length="238" mass="25776">MKTLEQYFNDQPLLSEANSDGATDSMEPTAAEVAFLNKYLGINDPARDHGPAIKAAHPEQVMAGPAAVAPSPSPEPTIPDAVKTATVAPPIQNLREQPILQLIGFRLADQDYALPIDVVQEVIRAVEATKLPSAPPFLSGVVNLRGRVTPLISLRTLLRLPEGKDMFVIVCRHGGLQVGLQIQAVSTMHRIAQDRIDWGVESLLGVQNDMIAGLIRAENKRLISILSLDHLVQSLLKP</sequence>
<dbReference type="Gene3D" id="2.30.30.40">
    <property type="entry name" value="SH3 Domains"/>
    <property type="match status" value="1"/>
</dbReference>
<dbReference type="Proteomes" id="UP000198771">
    <property type="component" value="Unassembled WGS sequence"/>
</dbReference>
<protein>
    <submittedName>
        <fullName evidence="3">Purine-binding chemotaxis protein CheW</fullName>
    </submittedName>
</protein>
<evidence type="ECO:0000313" key="4">
    <source>
        <dbReference type="Proteomes" id="UP000198771"/>
    </source>
</evidence>
<dbReference type="SUPFAM" id="SSF50341">
    <property type="entry name" value="CheW-like"/>
    <property type="match status" value="1"/>
</dbReference>
<dbReference type="PANTHER" id="PTHR22617:SF23">
    <property type="entry name" value="CHEMOTAXIS PROTEIN CHEW"/>
    <property type="match status" value="1"/>
</dbReference>
<dbReference type="EMBL" id="FMXO01000011">
    <property type="protein sequence ID" value="SDB43525.1"/>
    <property type="molecule type" value="Genomic_DNA"/>
</dbReference>
<accession>A0A1G6DF95</accession>
<feature type="region of interest" description="Disordered" evidence="1">
    <location>
        <begin position="1"/>
        <end position="25"/>
    </location>
</feature>